<evidence type="ECO:0000313" key="4">
    <source>
        <dbReference type="EMBL" id="QCT70194.1"/>
    </source>
</evidence>
<dbReference type="SUPFAM" id="SSF53448">
    <property type="entry name" value="Nucleotide-diphospho-sugar transferases"/>
    <property type="match status" value="1"/>
</dbReference>
<dbReference type="PANTHER" id="PTHR22916:SF51">
    <property type="entry name" value="GLYCOSYLTRANSFERASE EPSH-RELATED"/>
    <property type="match status" value="1"/>
</dbReference>
<proteinExistence type="predicted"/>
<dbReference type="Proteomes" id="UP000218387">
    <property type="component" value="Chromosome"/>
</dbReference>
<dbReference type="InterPro" id="IPR001173">
    <property type="entry name" value="Glyco_trans_2-like"/>
</dbReference>
<feature type="domain" description="Glycosyltransferase 2-like" evidence="3">
    <location>
        <begin position="5"/>
        <end position="169"/>
    </location>
</feature>
<dbReference type="InterPro" id="IPR029044">
    <property type="entry name" value="Nucleotide-diphossugar_trans"/>
</dbReference>
<sequence length="322" mass="38067">MKMISVIVPVYKVEKYLVRCLESILQQTYQDFEIILIDDGSPDNSGLICDKYVQKDKRIKVLHQKNSGLSDARNRGLEIASGEYIAFIDSDDWIDPYYFEILMSNLIKYDLDISICNFYKTTASEKISIDYAAAKIYRYSNKEALEQYFSEFYVPIVVAWGKIYKKHLFKNICFPKAKIHEDEFTTHRLILESDKIGFCDLPLYNYFQREDSIIGKGFNIKGKEDYLLALESRIKDYKNAGFLGLALKTMNLYCNSIENIFIYHYDDLNDNFIKTTLKKYRKMLLNLFFSKDTKNSTRIRLLIFLVNKRLYRLVIKKYKHEN</sequence>
<dbReference type="PANTHER" id="PTHR22916">
    <property type="entry name" value="GLYCOSYLTRANSFERASE"/>
    <property type="match status" value="1"/>
</dbReference>
<evidence type="ECO:0000256" key="2">
    <source>
        <dbReference type="ARBA" id="ARBA00022679"/>
    </source>
</evidence>
<dbReference type="AlphaFoldDB" id="A0A4P9C4L4"/>
<dbReference type="KEGG" id="emt:CPZ25_002315"/>
<dbReference type="Pfam" id="PF00535">
    <property type="entry name" value="Glycos_transf_2"/>
    <property type="match status" value="1"/>
</dbReference>
<dbReference type="Gene3D" id="3.90.550.10">
    <property type="entry name" value="Spore Coat Polysaccharide Biosynthesis Protein SpsA, Chain A"/>
    <property type="match status" value="1"/>
</dbReference>
<protein>
    <submittedName>
        <fullName evidence="4">Glycosyl transferase</fullName>
    </submittedName>
</protein>
<organism evidence="4 5">
    <name type="scientific">Eubacterium maltosivorans</name>
    <dbReference type="NCBI Taxonomy" id="2041044"/>
    <lineage>
        <taxon>Bacteria</taxon>
        <taxon>Bacillati</taxon>
        <taxon>Bacillota</taxon>
        <taxon>Clostridia</taxon>
        <taxon>Eubacteriales</taxon>
        <taxon>Eubacteriaceae</taxon>
        <taxon>Eubacterium</taxon>
    </lineage>
</organism>
<keyword evidence="1" id="KW-0328">Glycosyltransferase</keyword>
<dbReference type="EMBL" id="CP029487">
    <property type="protein sequence ID" value="QCT70194.1"/>
    <property type="molecule type" value="Genomic_DNA"/>
</dbReference>
<keyword evidence="5" id="KW-1185">Reference proteome</keyword>
<dbReference type="CDD" id="cd00761">
    <property type="entry name" value="Glyco_tranf_GTA_type"/>
    <property type="match status" value="1"/>
</dbReference>
<evidence type="ECO:0000313" key="5">
    <source>
        <dbReference type="Proteomes" id="UP000218387"/>
    </source>
</evidence>
<name>A0A4P9C4L4_EUBML</name>
<dbReference type="GO" id="GO:0016757">
    <property type="term" value="F:glycosyltransferase activity"/>
    <property type="evidence" value="ECO:0007669"/>
    <property type="project" value="UniProtKB-KW"/>
</dbReference>
<gene>
    <name evidence="4" type="ORF">CPZ25_002315</name>
</gene>
<accession>A0A4P9C4L4</accession>
<evidence type="ECO:0000256" key="1">
    <source>
        <dbReference type="ARBA" id="ARBA00022676"/>
    </source>
</evidence>
<reference evidence="4 5" key="1">
    <citation type="submission" date="2018-05" db="EMBL/GenBank/DDBJ databases">
        <title>Genome comparison of Eubacterium sp.</title>
        <authorList>
            <person name="Feng Y."/>
            <person name="Sanchez-Andrea I."/>
            <person name="Stams A.J.M."/>
            <person name="De Vos W.M."/>
        </authorList>
    </citation>
    <scope>NUCLEOTIDE SEQUENCE [LARGE SCALE GENOMIC DNA]</scope>
    <source>
        <strain evidence="4 5">YI</strain>
    </source>
</reference>
<evidence type="ECO:0000259" key="3">
    <source>
        <dbReference type="Pfam" id="PF00535"/>
    </source>
</evidence>
<keyword evidence="2 4" id="KW-0808">Transferase</keyword>